<reference evidence="2 3" key="1">
    <citation type="submission" date="2019-10" db="EMBL/GenBank/DDBJ databases">
        <title>Nocardioides novel species isolated from the excrement of Marmot.</title>
        <authorList>
            <person name="Zhang G."/>
        </authorList>
    </citation>
    <scope>NUCLEOTIDE SEQUENCE [LARGE SCALE GENOMIC DNA]</scope>
    <source>
        <strain evidence="3">zg-579</strain>
    </source>
</reference>
<proteinExistence type="predicted"/>
<dbReference type="InterPro" id="IPR000073">
    <property type="entry name" value="AB_hydrolase_1"/>
</dbReference>
<dbReference type="GO" id="GO:0016787">
    <property type="term" value="F:hydrolase activity"/>
    <property type="evidence" value="ECO:0007669"/>
    <property type="project" value="UniProtKB-KW"/>
</dbReference>
<keyword evidence="3" id="KW-1185">Reference proteome</keyword>
<dbReference type="InterPro" id="IPR050471">
    <property type="entry name" value="AB_hydrolase"/>
</dbReference>
<dbReference type="Gene3D" id="3.40.50.1820">
    <property type="entry name" value="alpha/beta hydrolase"/>
    <property type="match status" value="1"/>
</dbReference>
<dbReference type="PANTHER" id="PTHR43433">
    <property type="entry name" value="HYDROLASE, ALPHA/BETA FOLD FAMILY PROTEIN"/>
    <property type="match status" value="1"/>
</dbReference>
<evidence type="ECO:0000313" key="2">
    <source>
        <dbReference type="EMBL" id="MTB97206.1"/>
    </source>
</evidence>
<dbReference type="Pfam" id="PF00561">
    <property type="entry name" value="Abhydrolase_1"/>
    <property type="match status" value="1"/>
</dbReference>
<dbReference type="PRINTS" id="PR00111">
    <property type="entry name" value="ABHYDROLASE"/>
</dbReference>
<dbReference type="SUPFAM" id="SSF53474">
    <property type="entry name" value="alpha/beta-Hydrolases"/>
    <property type="match status" value="1"/>
</dbReference>
<feature type="domain" description="AB hydrolase-1" evidence="1">
    <location>
        <begin position="21"/>
        <end position="126"/>
    </location>
</feature>
<evidence type="ECO:0000313" key="3">
    <source>
        <dbReference type="Proteomes" id="UP000433406"/>
    </source>
</evidence>
<dbReference type="AlphaFoldDB" id="A0A6I3JFV9"/>
<dbReference type="PANTHER" id="PTHR43433:SF5">
    <property type="entry name" value="AB HYDROLASE-1 DOMAIN-CONTAINING PROTEIN"/>
    <property type="match status" value="1"/>
</dbReference>
<evidence type="ECO:0000259" key="1">
    <source>
        <dbReference type="Pfam" id="PF00561"/>
    </source>
</evidence>
<dbReference type="InterPro" id="IPR029058">
    <property type="entry name" value="AB_hydrolase_fold"/>
</dbReference>
<sequence>MEGDSGRDRLEFTEYGAGDAWVVLVHGQFMGRRMHAPLARRLAAEGLHVVTLDLLGHGRSDRPADPLVYSVAAFAEQVLALLDHLGAAQAIVGGTSIGANVALETAVLAPERVRGLICEMPVLDNAVEAGILTFAPVLLAARFLPFTVTAARRLTRPVPRGIVPFWAGIALDSFDQRADALAAMVHGLLFGRLAPSSKDRRRITVPALVVGHPADPVHPAADAAMLAEELPRSTFVQARSILEWRVAPERLDRAAVGFALGCWRTTGRRRRTGA</sequence>
<gene>
    <name evidence="2" type="ORF">GGQ22_19235</name>
</gene>
<accession>A0A6I3JFV9</accession>
<protein>
    <submittedName>
        <fullName evidence="2">Alpha/beta fold hydrolase</fullName>
    </submittedName>
</protein>
<dbReference type="EMBL" id="WLCI01000020">
    <property type="protein sequence ID" value="MTB97206.1"/>
    <property type="molecule type" value="Genomic_DNA"/>
</dbReference>
<dbReference type="Proteomes" id="UP000433406">
    <property type="component" value="Unassembled WGS sequence"/>
</dbReference>
<comment type="caution">
    <text evidence="2">The sequence shown here is derived from an EMBL/GenBank/DDBJ whole genome shotgun (WGS) entry which is preliminary data.</text>
</comment>
<organism evidence="2 3">
    <name type="scientific">Nocardioides marmotae</name>
    <dbReference type="NCBI Taxonomy" id="2663857"/>
    <lineage>
        <taxon>Bacteria</taxon>
        <taxon>Bacillati</taxon>
        <taxon>Actinomycetota</taxon>
        <taxon>Actinomycetes</taxon>
        <taxon>Propionibacteriales</taxon>
        <taxon>Nocardioidaceae</taxon>
        <taxon>Nocardioides</taxon>
    </lineage>
</organism>
<name>A0A6I3JFV9_9ACTN</name>
<keyword evidence="2" id="KW-0378">Hydrolase</keyword>